<sequence>MKNLTFIIALLFSLALKAQHPPVAFTYVHIDKNIYVPGETIWLKAYMPSTTGKANETLLVRLTDNQKNIVAAREFAAYDLRAHGQLVLPDSIRPGNYTLMAYGNNTGIDAADVFTQSISVINNIEGAPVAAVTVSEGTIMKPGNPVTLQFSLLRNGRPVVDAKGRFTVTAQGSNKPILNDRLRTDASGLASVTFTYPDIDAHAHLSVEGAFTISGKAVPLNLVLPSQQRKIGVTAVPEGGTAIMGTPCGISIQALDDMGQPVKDMAVNLLENGTTVQTAVTNIQGVALIRHTVKNATYSVTAAHPSESFSATIPLEVKKVGVSLSVQGNRLLIANGSLPQTVKLELWSQGEELFTKDLTLPAGAAMPVVLPQEAAHKIISAALYSAQGKLLSERLFYTGTQNGYTVTVDFGSKQSATRQKVNAALTVTNAEGKPVQANLSAAVVHRNLVDKTRYKTITASRYSAIDSPNTIQQILKLDNAQVNNYLASKKWRGNFSSITGILPIKAGAQGHILPKRKKDPPLAEIIMMIPDGPTSFSPNADGSFYISPENLMVAEGEDCFLFFNDGELGKNTLTFTNDAVDFDNKWLANASFELPQYRLAAQTAVLPDIPGAYRLEEVVIEKKRRGYSDADYQKWVRDYPANCMDYVCEYNILNCKNHLSGFKPIIGGRYFVDGREMLYTQCLRGGSQEPEKVVLLKTITLPEDFPEMVFEDEYDMKFYTTLHWQPNVITDEHGKATVTFTTSDLEGEFLMVLQGLNIENNEAIYGEAVLDVSGNSR</sequence>
<name>A0A0M9VJC9_9FLAO</name>
<dbReference type="OrthoDB" id="679547at2"/>
<evidence type="ECO:0000313" key="3">
    <source>
        <dbReference type="Proteomes" id="UP000037755"/>
    </source>
</evidence>
<feature type="signal peptide" evidence="1">
    <location>
        <begin position="1"/>
        <end position="18"/>
    </location>
</feature>
<gene>
    <name evidence="2" type="ORF">AM493_17445</name>
</gene>
<dbReference type="RefSeq" id="WP_054409339.1">
    <property type="nucleotide sequence ID" value="NZ_FOYA01000002.1"/>
</dbReference>
<reference evidence="2 3" key="1">
    <citation type="submission" date="2015-08" db="EMBL/GenBank/DDBJ databases">
        <title>Whole genome sequence of Flavobacterium akiainvivens IK-1T, from decaying Wikstroemia oahuensis, an endemic Hawaiian shrub.</title>
        <authorList>
            <person name="Wan X."/>
            <person name="Hou S."/>
            <person name="Saito J."/>
            <person name="Donachie S."/>
        </authorList>
    </citation>
    <scope>NUCLEOTIDE SEQUENCE [LARGE SCALE GENOMIC DNA]</scope>
    <source>
        <strain evidence="2 3">IK-1</strain>
    </source>
</reference>
<evidence type="ECO:0008006" key="4">
    <source>
        <dbReference type="Google" id="ProtNLM"/>
    </source>
</evidence>
<organism evidence="2 3">
    <name type="scientific">Flavobacterium akiainvivens</name>
    <dbReference type="NCBI Taxonomy" id="1202724"/>
    <lineage>
        <taxon>Bacteria</taxon>
        <taxon>Pseudomonadati</taxon>
        <taxon>Bacteroidota</taxon>
        <taxon>Flavobacteriia</taxon>
        <taxon>Flavobacteriales</taxon>
        <taxon>Flavobacteriaceae</taxon>
        <taxon>Flavobacterium</taxon>
    </lineage>
</organism>
<protein>
    <recommendedName>
        <fullName evidence="4">Macroglobulin domain-containing protein</fullName>
    </recommendedName>
</protein>
<keyword evidence="1" id="KW-0732">Signal</keyword>
<dbReference type="EMBL" id="LIYD01000005">
    <property type="protein sequence ID" value="KOS07626.1"/>
    <property type="molecule type" value="Genomic_DNA"/>
</dbReference>
<proteinExistence type="predicted"/>
<dbReference type="Gene3D" id="2.60.40.1930">
    <property type="match status" value="1"/>
</dbReference>
<keyword evidence="3" id="KW-1185">Reference proteome</keyword>
<comment type="caution">
    <text evidence="2">The sequence shown here is derived from an EMBL/GenBank/DDBJ whole genome shotgun (WGS) entry which is preliminary data.</text>
</comment>
<dbReference type="STRING" id="1202724.AM493_17445"/>
<evidence type="ECO:0000256" key="1">
    <source>
        <dbReference type="SAM" id="SignalP"/>
    </source>
</evidence>
<accession>A0A0M9VJC9</accession>
<feature type="chain" id="PRO_5005839048" description="Macroglobulin domain-containing protein" evidence="1">
    <location>
        <begin position="19"/>
        <end position="777"/>
    </location>
</feature>
<dbReference type="PATRIC" id="fig|1202724.3.peg.3627"/>
<dbReference type="Proteomes" id="UP000037755">
    <property type="component" value="Unassembled WGS sequence"/>
</dbReference>
<evidence type="ECO:0000313" key="2">
    <source>
        <dbReference type="EMBL" id="KOS07626.1"/>
    </source>
</evidence>
<dbReference type="AlphaFoldDB" id="A0A0M9VJC9"/>